<dbReference type="EC" id="2.7.13.3" evidence="2"/>
<dbReference type="InterPro" id="IPR003661">
    <property type="entry name" value="HisK_dim/P_dom"/>
</dbReference>
<keyword evidence="9" id="KW-0472">Membrane</keyword>
<evidence type="ECO:0000256" key="8">
    <source>
        <dbReference type="ARBA" id="ARBA00023012"/>
    </source>
</evidence>
<dbReference type="InterPro" id="IPR004358">
    <property type="entry name" value="Sig_transdc_His_kin-like_C"/>
</dbReference>
<evidence type="ECO:0000256" key="7">
    <source>
        <dbReference type="ARBA" id="ARBA00022840"/>
    </source>
</evidence>
<dbReference type="InterPro" id="IPR000700">
    <property type="entry name" value="PAS-assoc_C"/>
</dbReference>
<comment type="catalytic activity">
    <reaction evidence="1">
        <text>ATP + protein L-histidine = ADP + protein N-phospho-L-histidine.</text>
        <dbReference type="EC" id="2.7.13.3"/>
    </reaction>
</comment>
<protein>
    <recommendedName>
        <fullName evidence="2">histidine kinase</fullName>
        <ecNumber evidence="2">2.7.13.3</ecNumber>
    </recommendedName>
</protein>
<feature type="transmembrane region" description="Helical" evidence="9">
    <location>
        <begin position="37"/>
        <end position="55"/>
    </location>
</feature>
<keyword evidence="14" id="KW-1185">Reference proteome</keyword>
<dbReference type="RefSeq" id="WP_106534723.1">
    <property type="nucleotide sequence ID" value="NZ_PYAT01000019.1"/>
</dbReference>
<feature type="transmembrane region" description="Helical" evidence="9">
    <location>
        <begin position="109"/>
        <end position="129"/>
    </location>
</feature>
<evidence type="ECO:0000256" key="1">
    <source>
        <dbReference type="ARBA" id="ARBA00000085"/>
    </source>
</evidence>
<comment type="caution">
    <text evidence="13">The sequence shown here is derived from an EMBL/GenBank/DDBJ whole genome shotgun (WGS) entry which is preliminary data.</text>
</comment>
<dbReference type="SUPFAM" id="SSF55785">
    <property type="entry name" value="PYP-like sensor domain (PAS domain)"/>
    <property type="match status" value="1"/>
</dbReference>
<dbReference type="InterPro" id="IPR000014">
    <property type="entry name" value="PAS"/>
</dbReference>
<keyword evidence="7" id="KW-0067">ATP-binding</keyword>
<keyword evidence="3" id="KW-0597">Phosphoprotein</keyword>
<dbReference type="Pfam" id="PF00512">
    <property type="entry name" value="HisKA"/>
    <property type="match status" value="1"/>
</dbReference>
<feature type="transmembrane region" description="Helical" evidence="9">
    <location>
        <begin position="84"/>
        <end position="102"/>
    </location>
</feature>
<dbReference type="EMBL" id="PYAT01000019">
    <property type="protein sequence ID" value="PSL26476.1"/>
    <property type="molecule type" value="Genomic_DNA"/>
</dbReference>
<dbReference type="Pfam" id="PF08448">
    <property type="entry name" value="PAS_4"/>
    <property type="match status" value="1"/>
</dbReference>
<name>A0A2P8FXN2_9BACL</name>
<dbReference type="InterPro" id="IPR035965">
    <property type="entry name" value="PAS-like_dom_sf"/>
</dbReference>
<organism evidence="13 14">
    <name type="scientific">Planomicrobium soli</name>
    <dbReference type="NCBI Taxonomy" id="1176648"/>
    <lineage>
        <taxon>Bacteria</taxon>
        <taxon>Bacillati</taxon>
        <taxon>Bacillota</taxon>
        <taxon>Bacilli</taxon>
        <taxon>Bacillales</taxon>
        <taxon>Caryophanaceae</taxon>
        <taxon>Planomicrobium</taxon>
    </lineage>
</organism>
<keyword evidence="4" id="KW-0808">Transferase</keyword>
<proteinExistence type="predicted"/>
<dbReference type="SMART" id="SM00091">
    <property type="entry name" value="PAS"/>
    <property type="match status" value="1"/>
</dbReference>
<dbReference type="GO" id="GO:0000155">
    <property type="term" value="F:phosphorelay sensor kinase activity"/>
    <property type="evidence" value="ECO:0007669"/>
    <property type="project" value="InterPro"/>
</dbReference>
<dbReference type="SMART" id="SM00388">
    <property type="entry name" value="HisKA"/>
    <property type="match status" value="1"/>
</dbReference>
<dbReference type="Proteomes" id="UP000242682">
    <property type="component" value="Unassembled WGS sequence"/>
</dbReference>
<dbReference type="InterPro" id="IPR013656">
    <property type="entry name" value="PAS_4"/>
</dbReference>
<dbReference type="PROSITE" id="PS50109">
    <property type="entry name" value="HIS_KIN"/>
    <property type="match status" value="1"/>
</dbReference>
<keyword evidence="9" id="KW-1133">Transmembrane helix</keyword>
<keyword evidence="9" id="KW-0812">Transmembrane</keyword>
<dbReference type="SUPFAM" id="SSF47384">
    <property type="entry name" value="Homodimeric domain of signal transducing histidine kinase"/>
    <property type="match status" value="1"/>
</dbReference>
<dbReference type="PRINTS" id="PR00344">
    <property type="entry name" value="BCTRLSENSOR"/>
</dbReference>
<gene>
    <name evidence="13" type="ORF">B0H99_11911</name>
</gene>
<accession>A0A2P8FXN2</accession>
<evidence type="ECO:0000313" key="13">
    <source>
        <dbReference type="EMBL" id="PSL26476.1"/>
    </source>
</evidence>
<feature type="transmembrane region" description="Helical" evidence="9">
    <location>
        <begin position="135"/>
        <end position="160"/>
    </location>
</feature>
<dbReference type="InterPro" id="IPR005467">
    <property type="entry name" value="His_kinase_dom"/>
</dbReference>
<evidence type="ECO:0000256" key="5">
    <source>
        <dbReference type="ARBA" id="ARBA00022741"/>
    </source>
</evidence>
<dbReference type="PANTHER" id="PTHR43065:SF10">
    <property type="entry name" value="PEROXIDE STRESS-ACTIVATED HISTIDINE KINASE MAK3"/>
    <property type="match status" value="1"/>
</dbReference>
<dbReference type="Gene3D" id="1.10.287.130">
    <property type="match status" value="1"/>
</dbReference>
<feature type="domain" description="Histidine kinase" evidence="10">
    <location>
        <begin position="318"/>
        <end position="523"/>
    </location>
</feature>
<dbReference type="Gene3D" id="3.30.450.20">
    <property type="entry name" value="PAS domain"/>
    <property type="match status" value="1"/>
</dbReference>
<evidence type="ECO:0000259" key="11">
    <source>
        <dbReference type="PROSITE" id="PS50112"/>
    </source>
</evidence>
<evidence type="ECO:0000256" key="9">
    <source>
        <dbReference type="SAM" id="Phobius"/>
    </source>
</evidence>
<evidence type="ECO:0000256" key="3">
    <source>
        <dbReference type="ARBA" id="ARBA00022553"/>
    </source>
</evidence>
<dbReference type="PROSITE" id="PS50113">
    <property type="entry name" value="PAC"/>
    <property type="match status" value="1"/>
</dbReference>
<dbReference type="PANTHER" id="PTHR43065">
    <property type="entry name" value="SENSOR HISTIDINE KINASE"/>
    <property type="match status" value="1"/>
</dbReference>
<feature type="domain" description="PAC" evidence="12">
    <location>
        <begin position="253"/>
        <end position="305"/>
    </location>
</feature>
<evidence type="ECO:0000259" key="10">
    <source>
        <dbReference type="PROSITE" id="PS50109"/>
    </source>
</evidence>
<sequence>MERSTVNRARNILFIHLYGFASLLHVALIIAMPFNKALLAASFGLATYALLLGLHHWQKNDFYVKSLILLLMNTYVFLLNIESLSAVTIIYFILPIIVSALYNNTRPVIALGLLTFVEIILLVFVFGIFERNANLHYVHLALIVFLSIVLMLTILHSLYFSRIWAQMEMQNQTMEQALLSKEGYLQLFFETAKDAIAVFDMQNRIIAINPAFENLYGWSPEDCMGKSIPIIPPENLTEALDRAQKVRNGESFSLVETVDMKKNGTRFSAQITLSPIFDHTGTVIATSVISRDITFQKESEKLIVQSEKLKLAGEIAAGVAHEIRNPLTVISGFVQMMDSAPAYPYQQYTKLIQSEIERINLIIGEFLVLAKPQASVPKKVSLRSTLTDLTALFGPEFNMRGIVFTQQWHDEDYFIEGEEHQLKQVFINVFKNAIEALNGQGKICLTVEKSGEGFVSVRLYDNGSGIPPETLAKIFEPFYTTKSTGTGLGLIISQKIVQGHGGQLSITSEEGLGTEAKIMLPTI</sequence>
<evidence type="ECO:0000259" key="12">
    <source>
        <dbReference type="PROSITE" id="PS50113"/>
    </source>
</evidence>
<keyword evidence="5" id="KW-0547">Nucleotide-binding</keyword>
<dbReference type="PROSITE" id="PS50112">
    <property type="entry name" value="PAS"/>
    <property type="match status" value="1"/>
</dbReference>
<evidence type="ECO:0000313" key="14">
    <source>
        <dbReference type="Proteomes" id="UP000242682"/>
    </source>
</evidence>
<reference evidence="13 14" key="1">
    <citation type="submission" date="2018-03" db="EMBL/GenBank/DDBJ databases">
        <title>Genomic Encyclopedia of Type Strains, Phase III (KMG-III): the genomes of soil and plant-associated and newly described type strains.</title>
        <authorList>
            <person name="Whitman W."/>
        </authorList>
    </citation>
    <scope>NUCLEOTIDE SEQUENCE [LARGE SCALE GENOMIC DNA]</scope>
    <source>
        <strain evidence="13 14">CGMCC 1.12259</strain>
    </source>
</reference>
<keyword evidence="6" id="KW-0418">Kinase</keyword>
<dbReference type="SMART" id="SM00387">
    <property type="entry name" value="HATPase_c"/>
    <property type="match status" value="1"/>
</dbReference>
<dbReference type="InterPro" id="IPR003594">
    <property type="entry name" value="HATPase_dom"/>
</dbReference>
<dbReference type="InterPro" id="IPR036097">
    <property type="entry name" value="HisK_dim/P_sf"/>
</dbReference>
<feature type="transmembrane region" description="Helical" evidence="9">
    <location>
        <begin position="12"/>
        <end position="31"/>
    </location>
</feature>
<dbReference type="AlphaFoldDB" id="A0A2P8FXN2"/>
<dbReference type="CDD" id="cd00082">
    <property type="entry name" value="HisKA"/>
    <property type="match status" value="1"/>
</dbReference>
<feature type="domain" description="PAS" evidence="11">
    <location>
        <begin position="181"/>
        <end position="250"/>
    </location>
</feature>
<dbReference type="Gene3D" id="3.30.565.10">
    <property type="entry name" value="Histidine kinase-like ATPase, C-terminal domain"/>
    <property type="match status" value="1"/>
</dbReference>
<keyword evidence="8" id="KW-0902">Two-component regulatory system</keyword>
<evidence type="ECO:0000256" key="2">
    <source>
        <dbReference type="ARBA" id="ARBA00012438"/>
    </source>
</evidence>
<dbReference type="GO" id="GO:0005524">
    <property type="term" value="F:ATP binding"/>
    <property type="evidence" value="ECO:0007669"/>
    <property type="project" value="UniProtKB-KW"/>
</dbReference>
<evidence type="ECO:0000256" key="4">
    <source>
        <dbReference type="ARBA" id="ARBA00022679"/>
    </source>
</evidence>
<dbReference type="Pfam" id="PF02518">
    <property type="entry name" value="HATPase_c"/>
    <property type="match status" value="1"/>
</dbReference>
<dbReference type="CDD" id="cd00130">
    <property type="entry name" value="PAS"/>
    <property type="match status" value="1"/>
</dbReference>
<dbReference type="InterPro" id="IPR036890">
    <property type="entry name" value="HATPase_C_sf"/>
</dbReference>
<dbReference type="NCBIfam" id="TIGR00229">
    <property type="entry name" value="sensory_box"/>
    <property type="match status" value="1"/>
</dbReference>
<dbReference type="SUPFAM" id="SSF55874">
    <property type="entry name" value="ATPase domain of HSP90 chaperone/DNA topoisomerase II/histidine kinase"/>
    <property type="match status" value="1"/>
</dbReference>
<dbReference type="OrthoDB" id="9815750at2"/>
<evidence type="ECO:0000256" key="6">
    <source>
        <dbReference type="ARBA" id="ARBA00022777"/>
    </source>
</evidence>